<dbReference type="InterPro" id="IPR036397">
    <property type="entry name" value="RNaseH_sf"/>
</dbReference>
<feature type="domain" description="Tc1-like transposase DDE" evidence="2">
    <location>
        <begin position="209"/>
        <end position="353"/>
    </location>
</feature>
<dbReference type="Gene3D" id="3.30.420.10">
    <property type="entry name" value="Ribonuclease H-like superfamily/Ribonuclease H"/>
    <property type="match status" value="1"/>
</dbReference>
<organism evidence="3 4">
    <name type="scientific">Trichonephila clavipes</name>
    <name type="common">Golden silk orbweaver</name>
    <name type="synonym">Nephila clavipes</name>
    <dbReference type="NCBI Taxonomy" id="2585209"/>
    <lineage>
        <taxon>Eukaryota</taxon>
        <taxon>Metazoa</taxon>
        <taxon>Ecdysozoa</taxon>
        <taxon>Arthropoda</taxon>
        <taxon>Chelicerata</taxon>
        <taxon>Arachnida</taxon>
        <taxon>Araneae</taxon>
        <taxon>Araneomorphae</taxon>
        <taxon>Entelegynae</taxon>
        <taxon>Araneoidea</taxon>
        <taxon>Nephilidae</taxon>
        <taxon>Trichonephila</taxon>
    </lineage>
</organism>
<dbReference type="InterPro" id="IPR002492">
    <property type="entry name" value="Transposase_Tc1-like"/>
</dbReference>
<gene>
    <name evidence="3" type="primary">tc1a</name>
    <name evidence="3" type="ORF">TNCV_3689411</name>
</gene>
<dbReference type="Proteomes" id="UP000887159">
    <property type="component" value="Unassembled WGS sequence"/>
</dbReference>
<dbReference type="GO" id="GO:0015074">
    <property type="term" value="P:DNA integration"/>
    <property type="evidence" value="ECO:0007669"/>
    <property type="project" value="InterPro"/>
</dbReference>
<proteinExistence type="predicted"/>
<evidence type="ECO:0000259" key="2">
    <source>
        <dbReference type="Pfam" id="PF13358"/>
    </source>
</evidence>
<accession>A0A8X6VPZ2</accession>
<dbReference type="EMBL" id="BMAU01021342">
    <property type="protein sequence ID" value="GFY16883.1"/>
    <property type="molecule type" value="Genomic_DNA"/>
</dbReference>
<feature type="domain" description="Transposase Tc1-like" evidence="1">
    <location>
        <begin position="129"/>
        <end position="201"/>
    </location>
</feature>
<dbReference type="GO" id="GO:0006313">
    <property type="term" value="P:DNA transposition"/>
    <property type="evidence" value="ECO:0007669"/>
    <property type="project" value="InterPro"/>
</dbReference>
<evidence type="ECO:0000313" key="3">
    <source>
        <dbReference type="EMBL" id="GFY16883.1"/>
    </source>
</evidence>
<dbReference type="Pfam" id="PF01498">
    <property type="entry name" value="HTH_Tnp_Tc3_2"/>
    <property type="match status" value="1"/>
</dbReference>
<dbReference type="InterPro" id="IPR052338">
    <property type="entry name" value="Transposase_5"/>
</dbReference>
<dbReference type="Pfam" id="PF13358">
    <property type="entry name" value="DDE_3"/>
    <property type="match status" value="1"/>
</dbReference>
<dbReference type="InterPro" id="IPR038717">
    <property type="entry name" value="Tc1-like_DDE_dom"/>
</dbReference>
<reference evidence="3" key="1">
    <citation type="submission" date="2020-08" db="EMBL/GenBank/DDBJ databases">
        <title>Multicomponent nature underlies the extraordinary mechanical properties of spider dragline silk.</title>
        <authorList>
            <person name="Kono N."/>
            <person name="Nakamura H."/>
            <person name="Mori M."/>
            <person name="Yoshida Y."/>
            <person name="Ohtoshi R."/>
            <person name="Malay A.D."/>
            <person name="Moran D.A.P."/>
            <person name="Tomita M."/>
            <person name="Numata K."/>
            <person name="Arakawa K."/>
        </authorList>
    </citation>
    <scope>NUCLEOTIDE SEQUENCE</scope>
</reference>
<evidence type="ECO:0000313" key="4">
    <source>
        <dbReference type="Proteomes" id="UP000887159"/>
    </source>
</evidence>
<dbReference type="AlphaFoldDB" id="A0A8X6VPZ2"/>
<protein>
    <submittedName>
        <fullName evidence="3">Transposable element Tc1 transposase</fullName>
    </submittedName>
</protein>
<keyword evidence="4" id="KW-1185">Reference proteome</keyword>
<dbReference type="PANTHER" id="PTHR23022">
    <property type="entry name" value="TRANSPOSABLE ELEMENT-RELATED"/>
    <property type="match status" value="1"/>
</dbReference>
<dbReference type="GO" id="GO:0003677">
    <property type="term" value="F:DNA binding"/>
    <property type="evidence" value="ECO:0007669"/>
    <property type="project" value="InterPro"/>
</dbReference>
<sequence length="380" mass="43700">MGRRCETCLAVREIISPTKDRIFLAGHPSQGCFGLQSHCAPCYFFNQASFIPLISLLGEVEKLAYQLNEEAERKERPIRRLSKVMYGNTGADMQVDVMRECLSSIKHVVGKQLSGGSVVVTRGNTPADDRYIVLQARRNRRQTAGEIPRHTTQATGRPISRFTVARRLHGGGLFARRPVRCVPLTPAHRRRRSLWCREHRNWRDNEWGRVLFTDESRFRLSSDSHRILTWRERGSRNHPSNIIERDRYGGRGVLVWGGIMLGSRTDLQIFDAVSVNGTRYCNEILLPYVRHFRGAMGLQFLFMDDNAPCHRTVAAEQLLESEDIERMDWPARSPDLNPLEHVWDFLGRRLAARTLPPVTIRELRLALQDEWAAMPQQLTH</sequence>
<name>A0A8X6VPZ2_TRICX</name>
<dbReference type="PANTHER" id="PTHR23022:SF135">
    <property type="entry name" value="SI:DKEY-77F5.3"/>
    <property type="match status" value="1"/>
</dbReference>
<evidence type="ECO:0000259" key="1">
    <source>
        <dbReference type="Pfam" id="PF01498"/>
    </source>
</evidence>
<comment type="caution">
    <text evidence="3">The sequence shown here is derived from an EMBL/GenBank/DDBJ whole genome shotgun (WGS) entry which is preliminary data.</text>
</comment>